<accession>A0ACC3B2Y0</accession>
<evidence type="ECO:0000313" key="2">
    <source>
        <dbReference type="Proteomes" id="UP001177260"/>
    </source>
</evidence>
<keyword evidence="2" id="KW-1185">Reference proteome</keyword>
<dbReference type="Proteomes" id="UP001177260">
    <property type="component" value="Unassembled WGS sequence"/>
</dbReference>
<evidence type="ECO:0000313" key="1">
    <source>
        <dbReference type="EMBL" id="KAK1144211.1"/>
    </source>
</evidence>
<name>A0ACC3B2Y0_9EURO</name>
<reference evidence="1 2" key="1">
    <citation type="journal article" date="2023" name="ACS Omega">
        <title>Identification of the Neoaspergillic Acid Biosynthesis Gene Cluster by Establishing an In Vitro CRISPR-Ribonucleoprotein Genetic System in Aspergillus melleus.</title>
        <authorList>
            <person name="Yuan B."/>
            <person name="Grau M.F."/>
            <person name="Murata R.M."/>
            <person name="Torok T."/>
            <person name="Venkateswaran K."/>
            <person name="Stajich J.E."/>
            <person name="Wang C.C.C."/>
        </authorList>
    </citation>
    <scope>NUCLEOTIDE SEQUENCE [LARGE SCALE GENOMIC DNA]</scope>
    <source>
        <strain evidence="1 2">IMV 1140</strain>
    </source>
</reference>
<sequence length="132" mass="14665">MELKSLSDACQLGHDVLVNATGFGSRKLRDVQDQGLEMIRGQTVVVKSNYDKLFMHDTGETYTYAIPRLDGTVVLGGTRHKDSVFLEESISIYQNTSQQTRRIIESLDTTSAFARLGRVASGLNQNFSMANM</sequence>
<gene>
    <name evidence="1" type="ORF">N8T08_005624</name>
</gene>
<comment type="caution">
    <text evidence="1">The sequence shown here is derived from an EMBL/GenBank/DDBJ whole genome shotgun (WGS) entry which is preliminary data.</text>
</comment>
<dbReference type="EMBL" id="JAOPJF010000032">
    <property type="protein sequence ID" value="KAK1144211.1"/>
    <property type="molecule type" value="Genomic_DNA"/>
</dbReference>
<proteinExistence type="predicted"/>
<protein>
    <submittedName>
        <fullName evidence="1">Uncharacterized protein</fullName>
    </submittedName>
</protein>
<organism evidence="1 2">
    <name type="scientific">Aspergillus melleus</name>
    <dbReference type="NCBI Taxonomy" id="138277"/>
    <lineage>
        <taxon>Eukaryota</taxon>
        <taxon>Fungi</taxon>
        <taxon>Dikarya</taxon>
        <taxon>Ascomycota</taxon>
        <taxon>Pezizomycotina</taxon>
        <taxon>Eurotiomycetes</taxon>
        <taxon>Eurotiomycetidae</taxon>
        <taxon>Eurotiales</taxon>
        <taxon>Aspergillaceae</taxon>
        <taxon>Aspergillus</taxon>
        <taxon>Aspergillus subgen. Circumdati</taxon>
    </lineage>
</organism>